<dbReference type="EC" id="3.2.1.52" evidence="3"/>
<dbReference type="GO" id="GO:0030203">
    <property type="term" value="P:glycosaminoglycan metabolic process"/>
    <property type="evidence" value="ECO:0007669"/>
    <property type="project" value="TreeGrafter"/>
</dbReference>
<dbReference type="GO" id="GO:0005975">
    <property type="term" value="P:carbohydrate metabolic process"/>
    <property type="evidence" value="ECO:0007669"/>
    <property type="project" value="InterPro"/>
</dbReference>
<dbReference type="Pfam" id="PF00728">
    <property type="entry name" value="Glyco_hydro_20"/>
    <property type="match status" value="1"/>
</dbReference>
<dbReference type="SMART" id="SM01081">
    <property type="entry name" value="CHB_HEX"/>
    <property type="match status" value="1"/>
</dbReference>
<dbReference type="SUPFAM" id="SSF49384">
    <property type="entry name" value="Carbohydrate-binding domain"/>
    <property type="match status" value="1"/>
</dbReference>
<keyword evidence="4" id="KW-0378">Hydrolase</keyword>
<comment type="caution">
    <text evidence="10">The sequence shown here is derived from an EMBL/GenBank/DDBJ whole genome shotgun (WGS) entry which is preliminary data.</text>
</comment>
<organism evidence="10 11">
    <name type="scientific">Acropora cervicornis</name>
    <name type="common">Staghorn coral</name>
    <dbReference type="NCBI Taxonomy" id="6130"/>
    <lineage>
        <taxon>Eukaryota</taxon>
        <taxon>Metazoa</taxon>
        <taxon>Cnidaria</taxon>
        <taxon>Anthozoa</taxon>
        <taxon>Hexacorallia</taxon>
        <taxon>Scleractinia</taxon>
        <taxon>Astrocoeniina</taxon>
        <taxon>Acroporidae</taxon>
        <taxon>Acropora</taxon>
    </lineage>
</organism>
<dbReference type="AlphaFoldDB" id="A0AAD9QEX8"/>
<dbReference type="InterPro" id="IPR014756">
    <property type="entry name" value="Ig_E-set"/>
</dbReference>
<dbReference type="SUPFAM" id="SSF81296">
    <property type="entry name" value="E set domains"/>
    <property type="match status" value="1"/>
</dbReference>
<dbReference type="GO" id="GO:0004563">
    <property type="term" value="F:beta-N-acetylhexosaminidase activity"/>
    <property type="evidence" value="ECO:0007669"/>
    <property type="project" value="UniProtKB-EC"/>
</dbReference>
<evidence type="ECO:0000256" key="4">
    <source>
        <dbReference type="ARBA" id="ARBA00022801"/>
    </source>
</evidence>
<dbReference type="SUPFAM" id="SSF55545">
    <property type="entry name" value="beta-N-acetylhexosaminidase-like domain"/>
    <property type="match status" value="1"/>
</dbReference>
<gene>
    <name evidence="10" type="ORF">P5673_017056</name>
</gene>
<dbReference type="PRINTS" id="PR00738">
    <property type="entry name" value="GLHYDRLASE20"/>
</dbReference>
<dbReference type="InterPro" id="IPR015882">
    <property type="entry name" value="HEX_bac_N"/>
</dbReference>
<sequence>MVYQLTGAVQEDIDYLASNMEVRYDVLNNLKSETTFLSRITLSNKGQSVIRQGDWAVYFCNIRMAESRYLKHNPAGYVLPGNYGIRFTHINGCLHKFETTTDFRDIAAGSSFTFEFVADYWSVARTDVMPRWYVTAEGLSPRVIKNTDDEELKFVGNFDTEEKWKRFVADRYNPYTPKERYDKYYIAHDLESVQYKIIPTPVEMTLETDNHVIVESDWKVFDQAGLESEAALLKEKLKLSSTTSTGGSKVITLVVGEVAVPTKNGQQFPSMHESYSLDVDPSKDAITIMGNSSAGVFYGLQTLLGLQSSEGRFPEVSIKDSPRYAYRGMHLDVARNFVAKEHVLKLLDVMAMYKLNAFHFHLTDDEGWRLEIPGLPELTEVGSQRCFDLKEQRGILSQLGSGPYNTTSGSGHYSVSEYKEILRYANERHIQVIPEFDMPGHGNAAIKAMQARYKKLLSQGDKLEAEKYLLVEANDTSRYLSVQYFTDDAINPCLESTYNFIDHVVKALVDMHSDTQPLTTFHFGGDEVAQGAWINSAACVGLVQRLNLSNSDGSIADKLKDYFVQRVSNITLNYNLQLAGWEDGLMDVNNVPYNRSLLKNSKVIMSQATHLYFDHPYEPDPEERGYYWATRFTDTRKVFGFMPDDLFANVEIKRTGDPLTRERLCETEGACPVLAKKENIAGMQGHLWTETVRSRDQMFSMIFPRLLALAERAWHKASWEEMDNKEDRDAEKARDWEKFANVLGYRELSRLDRIGVTYRVPPPGASYDNKKLKAMAVFPGLTIEYSTDSKNWKEVDEGTNVEGKIKLRTR</sequence>
<dbReference type="Pfam" id="PF03174">
    <property type="entry name" value="CHB_HEX_C"/>
    <property type="match status" value="1"/>
</dbReference>
<dbReference type="PANTHER" id="PTHR22600:SF57">
    <property type="entry name" value="BETA-N-ACETYLHEXOSAMINIDASE"/>
    <property type="match status" value="1"/>
</dbReference>
<comment type="catalytic activity">
    <reaction evidence="1">
        <text>Hydrolysis of terminal non-reducing N-acetyl-D-hexosamine residues in N-acetyl-beta-D-hexosaminides.</text>
        <dbReference type="EC" id="3.2.1.52"/>
    </reaction>
</comment>
<evidence type="ECO:0000256" key="3">
    <source>
        <dbReference type="ARBA" id="ARBA00012663"/>
    </source>
</evidence>
<dbReference type="CDD" id="cd02847">
    <property type="entry name" value="E_set_Chitobiase_C"/>
    <property type="match status" value="1"/>
</dbReference>
<protein>
    <recommendedName>
        <fullName evidence="3">beta-N-acetylhexosaminidase</fullName>
        <ecNumber evidence="3">3.2.1.52</ecNumber>
    </recommendedName>
    <alternativeName>
        <fullName evidence="6">Beta-N-acetylhexosaminidase</fullName>
    </alternativeName>
    <alternativeName>
        <fullName evidence="7">N-acetyl-beta-glucosaminidase</fullName>
    </alternativeName>
</protein>
<keyword evidence="5" id="KW-0326">Glycosidase</keyword>
<dbReference type="InterPro" id="IPR029018">
    <property type="entry name" value="Hex-like_dom2"/>
</dbReference>
<name>A0AAD9QEX8_ACRCE</name>
<evidence type="ECO:0000256" key="5">
    <source>
        <dbReference type="ARBA" id="ARBA00023295"/>
    </source>
</evidence>
<dbReference type="InterPro" id="IPR004867">
    <property type="entry name" value="CHB_C_dom"/>
</dbReference>
<feature type="domain" description="Chitobiase/beta-hexosaminidases N-terminal" evidence="9">
    <location>
        <begin position="18"/>
        <end position="179"/>
    </location>
</feature>
<evidence type="ECO:0000313" key="11">
    <source>
        <dbReference type="Proteomes" id="UP001249851"/>
    </source>
</evidence>
<dbReference type="Pfam" id="PF03173">
    <property type="entry name" value="CHB_HEX"/>
    <property type="match status" value="1"/>
</dbReference>
<feature type="active site" description="Proton donor" evidence="8">
    <location>
        <position position="527"/>
    </location>
</feature>
<dbReference type="InterPro" id="IPR012291">
    <property type="entry name" value="CBM2_carb-bd_dom_sf"/>
</dbReference>
<dbReference type="Gene3D" id="3.30.379.10">
    <property type="entry name" value="Chitobiase/beta-hexosaminidase domain 2-like"/>
    <property type="match status" value="1"/>
</dbReference>
<dbReference type="Pfam" id="PF02838">
    <property type="entry name" value="Glyco_hydro_20b"/>
    <property type="match status" value="1"/>
</dbReference>
<dbReference type="InterPro" id="IPR025705">
    <property type="entry name" value="Beta_hexosaminidase_sua/sub"/>
</dbReference>
<dbReference type="PANTHER" id="PTHR22600">
    <property type="entry name" value="BETA-HEXOSAMINIDASE"/>
    <property type="match status" value="1"/>
</dbReference>
<dbReference type="GO" id="GO:0030247">
    <property type="term" value="F:polysaccharide binding"/>
    <property type="evidence" value="ECO:0007669"/>
    <property type="project" value="InterPro"/>
</dbReference>
<evidence type="ECO:0000256" key="7">
    <source>
        <dbReference type="ARBA" id="ARBA00033000"/>
    </source>
</evidence>
<dbReference type="InterPro" id="IPR004866">
    <property type="entry name" value="CHB/HEX_N_dom"/>
</dbReference>
<dbReference type="InterPro" id="IPR008965">
    <property type="entry name" value="CBM2/CBM3_carb-bd_dom_sf"/>
</dbReference>
<evidence type="ECO:0000256" key="6">
    <source>
        <dbReference type="ARBA" id="ARBA00030512"/>
    </source>
</evidence>
<proteinExistence type="inferred from homology"/>
<dbReference type="SUPFAM" id="SSF51445">
    <property type="entry name" value="(Trans)glycosidases"/>
    <property type="match status" value="1"/>
</dbReference>
<dbReference type="GO" id="GO:0016020">
    <property type="term" value="C:membrane"/>
    <property type="evidence" value="ECO:0007669"/>
    <property type="project" value="TreeGrafter"/>
</dbReference>
<dbReference type="Proteomes" id="UP001249851">
    <property type="component" value="Unassembled WGS sequence"/>
</dbReference>
<dbReference type="InterPro" id="IPR015883">
    <property type="entry name" value="Glyco_hydro_20_cat"/>
</dbReference>
<dbReference type="Gene3D" id="3.20.20.80">
    <property type="entry name" value="Glycosidases"/>
    <property type="match status" value="1"/>
</dbReference>
<dbReference type="EMBL" id="JARQWQ010000037">
    <property type="protein sequence ID" value="KAK2560097.1"/>
    <property type="molecule type" value="Genomic_DNA"/>
</dbReference>
<evidence type="ECO:0000256" key="8">
    <source>
        <dbReference type="PIRSR" id="PIRSR625705-1"/>
    </source>
</evidence>
<dbReference type="InterPro" id="IPR017853">
    <property type="entry name" value="GH"/>
</dbReference>
<evidence type="ECO:0000256" key="1">
    <source>
        <dbReference type="ARBA" id="ARBA00001231"/>
    </source>
</evidence>
<evidence type="ECO:0000313" key="10">
    <source>
        <dbReference type="EMBL" id="KAK2560097.1"/>
    </source>
</evidence>
<keyword evidence="11" id="KW-1185">Reference proteome</keyword>
<dbReference type="InterPro" id="IPR013783">
    <property type="entry name" value="Ig-like_fold"/>
</dbReference>
<evidence type="ECO:0000259" key="9">
    <source>
        <dbReference type="SMART" id="SM01081"/>
    </source>
</evidence>
<reference evidence="10" key="2">
    <citation type="journal article" date="2023" name="Science">
        <title>Genomic signatures of disease resistance in endangered staghorn corals.</title>
        <authorList>
            <person name="Vollmer S.V."/>
            <person name="Selwyn J.D."/>
            <person name="Despard B.A."/>
            <person name="Roesel C.L."/>
        </authorList>
    </citation>
    <scope>NUCLEOTIDE SEQUENCE</scope>
    <source>
        <strain evidence="10">K2</strain>
    </source>
</reference>
<dbReference type="Gene3D" id="2.60.40.290">
    <property type="match status" value="1"/>
</dbReference>
<reference evidence="10" key="1">
    <citation type="journal article" date="2023" name="G3 (Bethesda)">
        <title>Whole genome assembly and annotation of the endangered Caribbean coral Acropora cervicornis.</title>
        <authorList>
            <person name="Selwyn J.D."/>
            <person name="Vollmer S.V."/>
        </authorList>
    </citation>
    <scope>NUCLEOTIDE SEQUENCE</scope>
    <source>
        <strain evidence="10">K2</strain>
    </source>
</reference>
<evidence type="ECO:0000256" key="2">
    <source>
        <dbReference type="ARBA" id="ARBA00006285"/>
    </source>
</evidence>
<comment type="similarity">
    <text evidence="2">Belongs to the glycosyl hydrolase 20 family.</text>
</comment>
<dbReference type="Gene3D" id="2.60.40.10">
    <property type="entry name" value="Immunoglobulins"/>
    <property type="match status" value="1"/>
</dbReference>
<accession>A0AAD9QEX8</accession>